<proteinExistence type="predicted"/>
<dbReference type="EMBL" id="LANV01000001">
    <property type="protein sequence ID" value="KJV64222.1"/>
    <property type="molecule type" value="Genomic_DNA"/>
</dbReference>
<comment type="caution">
    <text evidence="1">The sequence shown here is derived from an EMBL/GenBank/DDBJ whole genome shotgun (WGS) entry which is preliminary data.</text>
</comment>
<evidence type="ECO:0000313" key="1">
    <source>
        <dbReference type="EMBL" id="KJV64222.1"/>
    </source>
</evidence>
<accession>A0A0F3N953</accession>
<reference evidence="1 2" key="1">
    <citation type="submission" date="2015-02" db="EMBL/GenBank/DDBJ databases">
        <title>Genome Sequencing of Rickettsiales.</title>
        <authorList>
            <person name="Daugherty S.C."/>
            <person name="Su Q."/>
            <person name="Abolude K."/>
            <person name="Beier-Sexton M."/>
            <person name="Carlyon J.A."/>
            <person name="Carter R."/>
            <person name="Day N.P."/>
            <person name="Dumler S.J."/>
            <person name="Dyachenko V."/>
            <person name="Godinez A."/>
            <person name="Kurtti T.J."/>
            <person name="Lichay M."/>
            <person name="Mullins K.E."/>
            <person name="Ott S."/>
            <person name="Pappas-Brown V."/>
            <person name="Paris D.H."/>
            <person name="Patel P."/>
            <person name="Richards A.L."/>
            <person name="Sadzewicz L."/>
            <person name="Sears K."/>
            <person name="Seidman D."/>
            <person name="Sengamalay N."/>
            <person name="Stenos J."/>
            <person name="Tallon L.J."/>
            <person name="Vincent G."/>
            <person name="Fraser C.M."/>
            <person name="Munderloh U."/>
            <person name="Dunning-Hotopp J.C."/>
        </authorList>
    </citation>
    <scope>NUCLEOTIDE SEQUENCE [LARGE SCALE GENOMIC DNA]</scope>
    <source>
        <strain evidence="1 2">ApMUC09</strain>
    </source>
</reference>
<name>A0A0F3N953_ANAPH</name>
<evidence type="ECO:0000313" key="2">
    <source>
        <dbReference type="Proteomes" id="UP000033441"/>
    </source>
</evidence>
<dbReference type="AlphaFoldDB" id="A0A0F3N953"/>
<organism evidence="1 2">
    <name type="scientific">Anaplasma phagocytophilum str. ApMUC09</name>
    <dbReference type="NCBI Taxonomy" id="1359152"/>
    <lineage>
        <taxon>Bacteria</taxon>
        <taxon>Pseudomonadati</taxon>
        <taxon>Pseudomonadota</taxon>
        <taxon>Alphaproteobacteria</taxon>
        <taxon>Rickettsiales</taxon>
        <taxon>Anaplasmataceae</taxon>
        <taxon>Anaplasma</taxon>
        <taxon>phagocytophilum group</taxon>
    </lineage>
</organism>
<dbReference type="PATRIC" id="fig|1359152.3.peg.303"/>
<gene>
    <name evidence="1" type="ORF">APHMUC_0285</name>
</gene>
<protein>
    <submittedName>
        <fullName evidence="1">Uncharacterized protein</fullName>
    </submittedName>
</protein>
<dbReference type="Proteomes" id="UP000033441">
    <property type="component" value="Unassembled WGS sequence"/>
</dbReference>
<sequence>MFFNMYYNAYSWHHIGLSKTLFLYPLKEKMLLVGMIVKLQNKYKYLTLGYKRERVEIITIDICCEI</sequence>